<dbReference type="EMBL" id="UGTM01000001">
    <property type="protein sequence ID" value="SUB86410.1"/>
    <property type="molecule type" value="Genomic_DNA"/>
</dbReference>
<dbReference type="AlphaFoldDB" id="A0A379E1X2"/>
<evidence type="ECO:0000313" key="2">
    <source>
        <dbReference type="EMBL" id="SUB86410.1"/>
    </source>
</evidence>
<accession>A0A379E1X2</accession>
<dbReference type="Proteomes" id="UP000255469">
    <property type="component" value="Unassembled WGS sequence"/>
</dbReference>
<keyword evidence="1" id="KW-1133">Transmembrane helix</keyword>
<protein>
    <recommendedName>
        <fullName evidence="4">DUF4280 domain-containing protein</fullName>
    </recommendedName>
</protein>
<gene>
    <name evidence="2" type="ORF">NCTC13067_00042</name>
</gene>
<evidence type="ECO:0000256" key="1">
    <source>
        <dbReference type="SAM" id="Phobius"/>
    </source>
</evidence>
<evidence type="ECO:0000313" key="3">
    <source>
        <dbReference type="Proteomes" id="UP000255469"/>
    </source>
</evidence>
<proteinExistence type="predicted"/>
<name>A0A379E1X2_9BACT</name>
<dbReference type="RefSeq" id="WP_025067013.1">
    <property type="nucleotide sequence ID" value="NZ_UGTM01000001.1"/>
</dbReference>
<keyword evidence="1" id="KW-0472">Membrane</keyword>
<feature type="transmembrane region" description="Helical" evidence="1">
    <location>
        <begin position="66"/>
        <end position="85"/>
    </location>
</feature>
<keyword evidence="1" id="KW-0812">Transmembrane</keyword>
<sequence length="401" mass="42667">MAQSYIPAGTDVICTEMMSTLPSQIVTERKAKVLYGNEKKALLNTCDKKLTCQLQCRIKVSYYEGLSSLLTGLALGAAVVALTVLTCGAGTAVVAAAVLTTGALGGAAIFYGDKAHESRQAPHECDSTKGGTWELFHRKVYIEKANAILERSFLTCQKGGVVSLVMSHEKALELSKKISDSNKKILELNYYSNLSQGFIGSVANAFKASGGWDVAGLIISSGLAVYDYVSGADDNYRNQNMKNQQEYAHKVLKGENAELEADGSILKPEMGRDAGVSGVLTAGEASVGVIGSNGEVLKTLGRWGAEEVSQGNNVSRAFWRVFAGRTAKNVGKGMVSESIKGLKDKTNLQKLGVGVVAAVISNSIEKAINENENTLYAKMIDEIIKSQDSNLTGITVQSNKS</sequence>
<feature type="transmembrane region" description="Helical" evidence="1">
    <location>
        <begin position="91"/>
        <end position="111"/>
    </location>
</feature>
<reference evidence="2 3" key="1">
    <citation type="submission" date="2018-06" db="EMBL/GenBank/DDBJ databases">
        <authorList>
            <consortium name="Pathogen Informatics"/>
            <person name="Doyle S."/>
        </authorList>
    </citation>
    <scope>NUCLEOTIDE SEQUENCE [LARGE SCALE GENOMIC DNA]</scope>
    <source>
        <strain evidence="2 3">NCTC13067</strain>
    </source>
</reference>
<evidence type="ECO:0008006" key="4">
    <source>
        <dbReference type="Google" id="ProtNLM"/>
    </source>
</evidence>
<organism evidence="2 3">
    <name type="scientific">Prevotella denticola</name>
    <dbReference type="NCBI Taxonomy" id="28129"/>
    <lineage>
        <taxon>Bacteria</taxon>
        <taxon>Pseudomonadati</taxon>
        <taxon>Bacteroidota</taxon>
        <taxon>Bacteroidia</taxon>
        <taxon>Bacteroidales</taxon>
        <taxon>Prevotellaceae</taxon>
        <taxon>Prevotella</taxon>
    </lineage>
</organism>